<evidence type="ECO:0000313" key="3">
    <source>
        <dbReference type="Proteomes" id="UP001161247"/>
    </source>
</evidence>
<evidence type="ECO:0000256" key="1">
    <source>
        <dbReference type="ARBA" id="ARBA00023235"/>
    </source>
</evidence>
<gene>
    <name evidence="2" type="ORF">OLC1_LOCUS5034</name>
</gene>
<accession>A0AAV1CDJ1</accession>
<protein>
    <submittedName>
        <fullName evidence="2">OLC1v1029247C1</fullName>
    </submittedName>
</protein>
<keyword evidence="1" id="KW-0413">Isomerase</keyword>
<dbReference type="SUPFAM" id="SSF48239">
    <property type="entry name" value="Terpenoid cyclases/Protein prenyltransferases"/>
    <property type="match status" value="1"/>
</dbReference>
<name>A0AAV1CDJ1_OLDCO</name>
<sequence length="203" mass="23061">MVDPRRVILEPLMEDLSDNGILVFVSWKLDSEFLREKKFKQAIAQVKVEDGQEITHEIVIVTLRRVVHFFSALQASDGHWPPENAGPLSFLPPLVMCLYITEHLNTVISAEHKIEILRYIYCHQDPMAVRIIHVPELGNGFLTMVVSPAIPSWEKTWLSIIGLYDWSGTNPMPPEFWILLSFLPVHPGGPILPSSLDTRFLVG</sequence>
<dbReference type="PANTHER" id="PTHR11764">
    <property type="entry name" value="TERPENE CYCLASE/MUTASE FAMILY MEMBER"/>
    <property type="match status" value="1"/>
</dbReference>
<dbReference type="PANTHER" id="PTHR11764:SF58">
    <property type="entry name" value="BETA-AMYRIN SYNTHASE-RELATED"/>
    <property type="match status" value="1"/>
</dbReference>
<dbReference type="InterPro" id="IPR008930">
    <property type="entry name" value="Terpenoid_cyclase/PrenylTrfase"/>
</dbReference>
<dbReference type="Gene3D" id="1.50.10.20">
    <property type="match status" value="2"/>
</dbReference>
<dbReference type="GO" id="GO:0016866">
    <property type="term" value="F:intramolecular transferase activity"/>
    <property type="evidence" value="ECO:0007669"/>
    <property type="project" value="InterPro"/>
</dbReference>
<dbReference type="EMBL" id="OX459119">
    <property type="protein sequence ID" value="CAI9093689.1"/>
    <property type="molecule type" value="Genomic_DNA"/>
</dbReference>
<dbReference type="GO" id="GO:0016104">
    <property type="term" value="P:triterpenoid biosynthetic process"/>
    <property type="evidence" value="ECO:0007669"/>
    <property type="project" value="InterPro"/>
</dbReference>
<dbReference type="Proteomes" id="UP001161247">
    <property type="component" value="Chromosome 2"/>
</dbReference>
<keyword evidence="3" id="KW-1185">Reference proteome</keyword>
<organism evidence="2 3">
    <name type="scientific">Oldenlandia corymbosa var. corymbosa</name>
    <dbReference type="NCBI Taxonomy" id="529605"/>
    <lineage>
        <taxon>Eukaryota</taxon>
        <taxon>Viridiplantae</taxon>
        <taxon>Streptophyta</taxon>
        <taxon>Embryophyta</taxon>
        <taxon>Tracheophyta</taxon>
        <taxon>Spermatophyta</taxon>
        <taxon>Magnoliopsida</taxon>
        <taxon>eudicotyledons</taxon>
        <taxon>Gunneridae</taxon>
        <taxon>Pentapetalae</taxon>
        <taxon>asterids</taxon>
        <taxon>lamiids</taxon>
        <taxon>Gentianales</taxon>
        <taxon>Rubiaceae</taxon>
        <taxon>Rubioideae</taxon>
        <taxon>Spermacoceae</taxon>
        <taxon>Hedyotis-Oldenlandia complex</taxon>
        <taxon>Oldenlandia</taxon>
    </lineage>
</organism>
<dbReference type="AlphaFoldDB" id="A0AAV1CDJ1"/>
<reference evidence="2" key="1">
    <citation type="submission" date="2023-03" db="EMBL/GenBank/DDBJ databases">
        <authorList>
            <person name="Julca I."/>
        </authorList>
    </citation>
    <scope>NUCLEOTIDE SEQUENCE</scope>
</reference>
<dbReference type="GO" id="GO:0005811">
    <property type="term" value="C:lipid droplet"/>
    <property type="evidence" value="ECO:0007669"/>
    <property type="project" value="InterPro"/>
</dbReference>
<dbReference type="InterPro" id="IPR018333">
    <property type="entry name" value="Squalene_cyclase"/>
</dbReference>
<evidence type="ECO:0000313" key="2">
    <source>
        <dbReference type="EMBL" id="CAI9093689.1"/>
    </source>
</evidence>
<proteinExistence type="predicted"/>